<reference evidence="4" key="1">
    <citation type="submission" date="2025-08" db="UniProtKB">
        <authorList>
            <consortium name="RefSeq"/>
        </authorList>
    </citation>
    <scope>IDENTIFICATION</scope>
    <source>
        <tissue evidence="4">Whole body</tissue>
    </source>
</reference>
<feature type="chain" id="PRO_5045742694" evidence="2">
    <location>
        <begin position="21"/>
        <end position="421"/>
    </location>
</feature>
<feature type="signal peptide" evidence="2">
    <location>
        <begin position="1"/>
        <end position="20"/>
    </location>
</feature>
<dbReference type="RefSeq" id="XP_015185425.1">
    <property type="nucleotide sequence ID" value="XM_015329939.1"/>
</dbReference>
<gene>
    <name evidence="4" type="primary">LOC107071178</name>
</gene>
<dbReference type="Proteomes" id="UP000694924">
    <property type="component" value="Unplaced"/>
</dbReference>
<feature type="region of interest" description="Disordered" evidence="1">
    <location>
        <begin position="369"/>
        <end position="401"/>
    </location>
</feature>
<keyword evidence="2" id="KW-0732">Signal</keyword>
<evidence type="ECO:0000256" key="1">
    <source>
        <dbReference type="SAM" id="MobiDB-lite"/>
    </source>
</evidence>
<keyword evidence="4" id="KW-0418">Kinase</keyword>
<organism evidence="3 4">
    <name type="scientific">Polistes dominula</name>
    <name type="common">European paper wasp</name>
    <name type="synonym">Vespa dominula</name>
    <dbReference type="NCBI Taxonomy" id="743375"/>
    <lineage>
        <taxon>Eukaryota</taxon>
        <taxon>Metazoa</taxon>
        <taxon>Ecdysozoa</taxon>
        <taxon>Arthropoda</taxon>
        <taxon>Hexapoda</taxon>
        <taxon>Insecta</taxon>
        <taxon>Pterygota</taxon>
        <taxon>Neoptera</taxon>
        <taxon>Endopterygota</taxon>
        <taxon>Hymenoptera</taxon>
        <taxon>Apocrita</taxon>
        <taxon>Aculeata</taxon>
        <taxon>Vespoidea</taxon>
        <taxon>Vespidae</taxon>
        <taxon>Polistinae</taxon>
        <taxon>Polistini</taxon>
        <taxon>Polistes</taxon>
    </lineage>
</organism>
<evidence type="ECO:0000313" key="3">
    <source>
        <dbReference type="Proteomes" id="UP000694924"/>
    </source>
</evidence>
<keyword evidence="3" id="KW-1185">Reference proteome</keyword>
<name>A0ABM1IYY8_POLDO</name>
<protein>
    <submittedName>
        <fullName evidence="4">Probable serine/threonine-protein kinase clkA</fullName>
    </submittedName>
</protein>
<evidence type="ECO:0000313" key="4">
    <source>
        <dbReference type="RefSeq" id="XP_015185425.1"/>
    </source>
</evidence>
<proteinExistence type="predicted"/>
<accession>A0ABM1IYY8</accession>
<keyword evidence="4" id="KW-0808">Transferase</keyword>
<evidence type="ECO:0000256" key="2">
    <source>
        <dbReference type="SAM" id="SignalP"/>
    </source>
</evidence>
<feature type="compositionally biased region" description="Low complexity" evidence="1">
    <location>
        <begin position="371"/>
        <end position="390"/>
    </location>
</feature>
<sequence>MRRIQFYKIFVCSIIMMVHASSSSSSSSTNNYYSKPNDRFEPSKQIFNGRFMPEDSINQQNMNNYNTEHRERDYNFGGKINQANFEVGNIPLTGYSTNNGLPGYIDPSYENYNNNNNFNFVKEQLPYHFGKYSVNNSNQESDFGKYRHFDSSQFSNNEHQHEGFFHTELISGNYPAKVPLSFPSTEYEQDSDTSMIDDIYINNNNDNQQFYGKQRGNNFNFKGNYNYGDDALKIFSSDIFNMQENQKIKDHIQSFNQNHGQQAFDDLSSSLSNNYNSNVQGKDVNFHKPERPINYRGTKYSSIYPSKSNLNYLIKGPKKNYLPNNYAKGNGKAIILKITGSGTHPRYIYSPRLYPNIKNDLNRSYKKKRNNLLNRPRNNKPVPVRSNNNDNDYDDSESSELYNRNSKYTDSLSSNAFVTYS</sequence>
<dbReference type="GeneID" id="107071178"/>
<dbReference type="GO" id="GO:0016301">
    <property type="term" value="F:kinase activity"/>
    <property type="evidence" value="ECO:0007669"/>
    <property type="project" value="UniProtKB-KW"/>
</dbReference>